<feature type="domain" description="RRM" evidence="6">
    <location>
        <begin position="95"/>
        <end position="177"/>
    </location>
</feature>
<keyword evidence="8" id="KW-1185">Reference proteome</keyword>
<dbReference type="AlphaFoldDB" id="A0A196S9E2"/>
<dbReference type="EMBL" id="LXWW01000346">
    <property type="protein sequence ID" value="OAO13670.1"/>
    <property type="molecule type" value="Genomic_DNA"/>
</dbReference>
<dbReference type="STRING" id="478820.A0A196S9E2"/>
<dbReference type="SMART" id="SM00360">
    <property type="entry name" value="RRM"/>
    <property type="match status" value="3"/>
</dbReference>
<proteinExistence type="predicted"/>
<feature type="region of interest" description="Disordered" evidence="5">
    <location>
        <begin position="1"/>
        <end position="64"/>
    </location>
</feature>
<dbReference type="GO" id="GO:0008380">
    <property type="term" value="P:RNA splicing"/>
    <property type="evidence" value="ECO:0007669"/>
    <property type="project" value="UniProtKB-KW"/>
</dbReference>
<accession>A0A196S9E2</accession>
<evidence type="ECO:0000313" key="8">
    <source>
        <dbReference type="Proteomes" id="UP000078348"/>
    </source>
</evidence>
<feature type="compositionally biased region" description="Basic residues" evidence="5">
    <location>
        <begin position="1"/>
        <end position="23"/>
    </location>
</feature>
<feature type="compositionally biased region" description="Basic and acidic residues" evidence="5">
    <location>
        <begin position="47"/>
        <end position="64"/>
    </location>
</feature>
<comment type="caution">
    <text evidence="7">The sequence shown here is derived from an EMBL/GenBank/DDBJ whole genome shotgun (WGS) entry which is preliminary data.</text>
</comment>
<protein>
    <submittedName>
        <fullName evidence="7">Splicing factor U2af large subunit</fullName>
    </submittedName>
</protein>
<dbReference type="PROSITE" id="PS50102">
    <property type="entry name" value="RRM"/>
    <property type="match status" value="2"/>
</dbReference>
<dbReference type="InterPro" id="IPR012677">
    <property type="entry name" value="Nucleotide-bd_a/b_plait_sf"/>
</dbReference>
<dbReference type="InterPro" id="IPR000504">
    <property type="entry name" value="RRM_dom"/>
</dbReference>
<keyword evidence="2 4" id="KW-0694">RNA-binding</keyword>
<evidence type="ECO:0000256" key="2">
    <source>
        <dbReference type="ARBA" id="ARBA00022884"/>
    </source>
</evidence>
<dbReference type="GO" id="GO:0003723">
    <property type="term" value="F:RNA binding"/>
    <property type="evidence" value="ECO:0007669"/>
    <property type="project" value="UniProtKB-UniRule"/>
</dbReference>
<evidence type="ECO:0000313" key="7">
    <source>
        <dbReference type="EMBL" id="OAO13670.1"/>
    </source>
</evidence>
<feature type="compositionally biased region" description="Basic residues" evidence="5">
    <location>
        <begin position="31"/>
        <end position="46"/>
    </location>
</feature>
<evidence type="ECO:0000256" key="1">
    <source>
        <dbReference type="ARBA" id="ARBA00022664"/>
    </source>
</evidence>
<evidence type="ECO:0000256" key="4">
    <source>
        <dbReference type="PROSITE-ProRule" id="PRU00176"/>
    </source>
</evidence>
<dbReference type="PANTHER" id="PTHR23139">
    <property type="entry name" value="RNA-BINDING PROTEIN"/>
    <property type="match status" value="1"/>
</dbReference>
<dbReference type="FunFam" id="3.30.70.330:FF:000097">
    <property type="entry name" value="U2 snRNP auxiliary factor large subunit"/>
    <property type="match status" value="1"/>
</dbReference>
<keyword evidence="3" id="KW-0508">mRNA splicing</keyword>
<sequence>MGYRSRSRSHRSGRSSRSHRHHSRSYDRHTSRSHHRSHRSRSSSRSHSREPSQKKSRLFDQKPEGIPEALLAAGTTIGTFAKSLSNPSAQSKTVRRLFVTNLPAEYEDMKLKNFLIDVINKCVDQEIPQPPITSLIAFKDKYYAVVEFQTPELATACLAMDGMPYEGVSIGVVRPTGFNPDDVPAPVGRPPRLHMEKVGYKPKLGSRAIAEATAAASDADCKVFVGNIPEGLEEAQLMPLFTPFGAVKSLTLSRDPTTNESRGFGYVVYENPEVVEVVCKEMSGIKVCDQSLDVRPANVKKTNTVVMDGDEEVKLDPTLVAQVQLDLPDLKKPILAESDEARSVAAKLLKQAGLSTGGQIQKSPPSRIVVLKNMVTKEDLEDPDDYLDIKADIETECARYGQVLSVVIPRGESPGVGNVIVEYPSIQQAASAAVSLIGRRFNKHIVRAAFMSEVAYANKQYNV</sequence>
<dbReference type="Proteomes" id="UP000078348">
    <property type="component" value="Unassembled WGS sequence"/>
</dbReference>
<name>A0A196S9E2_BLAHN</name>
<dbReference type="CDD" id="cd12232">
    <property type="entry name" value="RRM3_U2AF65"/>
    <property type="match status" value="1"/>
</dbReference>
<organism evidence="7 8">
    <name type="scientific">Blastocystis sp. subtype 1 (strain ATCC 50177 / NandII)</name>
    <dbReference type="NCBI Taxonomy" id="478820"/>
    <lineage>
        <taxon>Eukaryota</taxon>
        <taxon>Sar</taxon>
        <taxon>Stramenopiles</taxon>
        <taxon>Bigyra</taxon>
        <taxon>Opalozoa</taxon>
        <taxon>Opalinata</taxon>
        <taxon>Blastocystidae</taxon>
        <taxon>Blastocystis</taxon>
    </lineage>
</organism>
<dbReference type="OrthoDB" id="272703at2759"/>
<reference evidence="7 8" key="1">
    <citation type="submission" date="2016-05" db="EMBL/GenBank/DDBJ databases">
        <title>Nuclear genome of Blastocystis sp. subtype 1 NandII.</title>
        <authorList>
            <person name="Gentekaki E."/>
            <person name="Curtis B."/>
            <person name="Stairs C."/>
            <person name="Eme L."/>
            <person name="Herman E."/>
            <person name="Klimes V."/>
            <person name="Arias M.C."/>
            <person name="Elias M."/>
            <person name="Hilliou F."/>
            <person name="Klute M."/>
            <person name="Malik S.-B."/>
            <person name="Pightling A."/>
            <person name="Rachubinski R."/>
            <person name="Salas D."/>
            <person name="Schlacht A."/>
            <person name="Suga H."/>
            <person name="Archibald J."/>
            <person name="Ball S.G."/>
            <person name="Clark G."/>
            <person name="Dacks J."/>
            <person name="Van Der Giezen M."/>
            <person name="Tsaousis A."/>
            <person name="Roger A."/>
        </authorList>
    </citation>
    <scope>NUCLEOTIDE SEQUENCE [LARGE SCALE GENOMIC DNA]</scope>
    <source>
        <strain evidence="8">ATCC 50177 / NandII</strain>
    </source>
</reference>
<dbReference type="Pfam" id="PF00076">
    <property type="entry name" value="RRM_1"/>
    <property type="match status" value="1"/>
</dbReference>
<feature type="domain" description="RRM" evidence="6">
    <location>
        <begin position="221"/>
        <end position="299"/>
    </location>
</feature>
<evidence type="ECO:0000259" key="6">
    <source>
        <dbReference type="PROSITE" id="PS50102"/>
    </source>
</evidence>
<keyword evidence="1" id="KW-0507">mRNA processing</keyword>
<dbReference type="GO" id="GO:0006397">
    <property type="term" value="P:mRNA processing"/>
    <property type="evidence" value="ECO:0007669"/>
    <property type="project" value="UniProtKB-KW"/>
</dbReference>
<evidence type="ECO:0000256" key="5">
    <source>
        <dbReference type="SAM" id="MobiDB-lite"/>
    </source>
</evidence>
<dbReference type="Gene3D" id="3.30.70.330">
    <property type="match status" value="3"/>
</dbReference>
<gene>
    <name evidence="7" type="ORF">AV274_4645</name>
</gene>
<dbReference type="SUPFAM" id="SSF54928">
    <property type="entry name" value="RNA-binding domain, RBD"/>
    <property type="match status" value="2"/>
</dbReference>
<dbReference type="InterPro" id="IPR035979">
    <property type="entry name" value="RBD_domain_sf"/>
</dbReference>
<evidence type="ECO:0000256" key="3">
    <source>
        <dbReference type="ARBA" id="ARBA00023187"/>
    </source>
</evidence>